<accession>A0A5C8Z951</accession>
<feature type="transmembrane region" description="Helical" evidence="1">
    <location>
        <begin position="29"/>
        <end position="53"/>
    </location>
</feature>
<name>A0A5C8Z951_9GAMM</name>
<keyword evidence="1" id="KW-1133">Transmembrane helix</keyword>
<sequence length="155" mass="16913">MNEPTPAIDFCRIKTANGRPPKANQQQGIALVAAIFLMIVLGSAVILLSTLSLRNAEQTTQSLLQMRAQQAVAAAQEYAVQQLIKTDGAACASIDGNSLSIDAFSEFNINIECTGYQYDGASQTIWLYNLYASAEYGSIDNPDYVWSELEFSVEF</sequence>
<keyword evidence="3" id="KW-1185">Reference proteome</keyword>
<dbReference type="Proteomes" id="UP000321764">
    <property type="component" value="Unassembled WGS sequence"/>
</dbReference>
<keyword evidence="1" id="KW-0812">Transmembrane</keyword>
<evidence type="ECO:0008006" key="4">
    <source>
        <dbReference type="Google" id="ProtNLM"/>
    </source>
</evidence>
<organism evidence="2 3">
    <name type="scientific">Reinekea thalattae</name>
    <dbReference type="NCBI Taxonomy" id="2593301"/>
    <lineage>
        <taxon>Bacteria</taxon>
        <taxon>Pseudomonadati</taxon>
        <taxon>Pseudomonadota</taxon>
        <taxon>Gammaproteobacteria</taxon>
        <taxon>Oceanospirillales</taxon>
        <taxon>Saccharospirillaceae</taxon>
        <taxon>Reinekea</taxon>
    </lineage>
</organism>
<gene>
    <name evidence="2" type="ORF">FME95_06735</name>
</gene>
<evidence type="ECO:0000313" key="3">
    <source>
        <dbReference type="Proteomes" id="UP000321764"/>
    </source>
</evidence>
<dbReference type="AlphaFoldDB" id="A0A5C8Z951"/>
<evidence type="ECO:0000256" key="1">
    <source>
        <dbReference type="SAM" id="Phobius"/>
    </source>
</evidence>
<evidence type="ECO:0000313" key="2">
    <source>
        <dbReference type="EMBL" id="TXR54227.1"/>
    </source>
</evidence>
<protein>
    <recommendedName>
        <fullName evidence="4">Type 4 fimbrial biogenesis protein PilX N-terminal domain-containing protein</fullName>
    </recommendedName>
</protein>
<dbReference type="EMBL" id="VKAD01000001">
    <property type="protein sequence ID" value="TXR54227.1"/>
    <property type="molecule type" value="Genomic_DNA"/>
</dbReference>
<comment type="caution">
    <text evidence="2">The sequence shown here is derived from an EMBL/GenBank/DDBJ whole genome shotgun (WGS) entry which is preliminary data.</text>
</comment>
<keyword evidence="1" id="KW-0472">Membrane</keyword>
<dbReference type="OrthoDB" id="6199118at2"/>
<dbReference type="RefSeq" id="WP_147713625.1">
    <property type="nucleotide sequence ID" value="NZ_VKAD01000001.1"/>
</dbReference>
<proteinExistence type="predicted"/>
<reference evidence="2 3" key="1">
    <citation type="submission" date="2019-07" db="EMBL/GenBank/DDBJ databases">
        <title>Reinekea sp. strain SSH23 genome sequencing and assembly.</title>
        <authorList>
            <person name="Kim I."/>
        </authorList>
    </citation>
    <scope>NUCLEOTIDE SEQUENCE [LARGE SCALE GENOMIC DNA]</scope>
    <source>
        <strain evidence="2 3">SSH23</strain>
    </source>
</reference>